<dbReference type="CDD" id="cd12330">
    <property type="entry name" value="RRM2_Hrp1p"/>
    <property type="match status" value="1"/>
</dbReference>
<accession>A0A803MRJ0</accession>
<feature type="domain" description="RRM" evidence="5">
    <location>
        <begin position="138"/>
        <end position="215"/>
    </location>
</feature>
<dbReference type="Proteomes" id="UP000596660">
    <property type="component" value="Unplaced"/>
</dbReference>
<proteinExistence type="predicted"/>
<dbReference type="FunFam" id="3.30.70.330:FF:000040">
    <property type="entry name" value="Heterogeneous nuclear ribonucleoprotein A2/B1"/>
    <property type="match status" value="1"/>
</dbReference>
<dbReference type="GO" id="GO:0006417">
    <property type="term" value="P:regulation of translation"/>
    <property type="evidence" value="ECO:0007669"/>
    <property type="project" value="TreeGrafter"/>
</dbReference>
<evidence type="ECO:0000256" key="4">
    <source>
        <dbReference type="SAM" id="MobiDB-lite"/>
    </source>
</evidence>
<protein>
    <recommendedName>
        <fullName evidence="5">RRM domain-containing protein</fullName>
    </recommendedName>
</protein>
<reference evidence="6" key="2">
    <citation type="submission" date="2021-03" db="UniProtKB">
        <authorList>
            <consortium name="EnsemblPlants"/>
        </authorList>
    </citation>
    <scope>IDENTIFICATION</scope>
</reference>
<gene>
    <name evidence="6" type="primary">LOC110686430</name>
</gene>
<reference evidence="6" key="1">
    <citation type="journal article" date="2017" name="Nature">
        <title>The genome of Chenopodium quinoa.</title>
        <authorList>
            <person name="Jarvis D.E."/>
            <person name="Ho Y.S."/>
            <person name="Lightfoot D.J."/>
            <person name="Schmoeckel S.M."/>
            <person name="Li B."/>
            <person name="Borm T.J.A."/>
            <person name="Ohyanagi H."/>
            <person name="Mineta K."/>
            <person name="Michell C.T."/>
            <person name="Saber N."/>
            <person name="Kharbatia N.M."/>
            <person name="Rupper R.R."/>
            <person name="Sharp A.R."/>
            <person name="Dally N."/>
            <person name="Boughton B.A."/>
            <person name="Woo Y.H."/>
            <person name="Gao G."/>
            <person name="Schijlen E.G.W.M."/>
            <person name="Guo X."/>
            <person name="Momin A.A."/>
            <person name="Negrao S."/>
            <person name="Al-Babili S."/>
            <person name="Gehring C."/>
            <person name="Roessner U."/>
            <person name="Jung C."/>
            <person name="Murphy K."/>
            <person name="Arold S.T."/>
            <person name="Gojobori T."/>
            <person name="van der Linden C.G."/>
            <person name="van Loo E.N."/>
            <person name="Jellen E.N."/>
            <person name="Maughan P.J."/>
            <person name="Tester M."/>
        </authorList>
    </citation>
    <scope>NUCLEOTIDE SEQUENCE [LARGE SCALE GENOMIC DNA]</scope>
    <source>
        <strain evidence="6">cv. PI 614886</strain>
    </source>
</reference>
<evidence type="ECO:0000313" key="6">
    <source>
        <dbReference type="EnsemblPlants" id="AUR62033891-RA:cds"/>
    </source>
</evidence>
<dbReference type="InterPro" id="IPR035979">
    <property type="entry name" value="RBD_domain_sf"/>
</dbReference>
<sequence length="391" mass="42754">MADSDVGKLFVGGISRDTSDANLRDYFAKYGEVSSSIVVKDRLTNTPRGFGFVTFVVPSSVDDALRVQHVISGRPVEVKKAIPRHEQQSNTQQSQQQQSPHRQQLPGQGYSHTIKGSVWNYSNGNYGASNSDHTHKTKKIFVGGLSADLTEEEFKKYFEKFGRITDVVVMYDNSNNRPRGFGFITFESEEVVEQLMQKSHHELNGKRVEVKRAVPREATKSSGNGNNRFGGGRYSPAAAGHLDDNNWSRGPTPYVNYPGQFPLTTTYPGYFYGGAYPVGGYGVVGYGMPMAPRMPWNNYGAMMGVRPLHYGTGYYPTGDGGVALLGMFNGYNGVVDTGGNVKLDENTNGNSQAPIKDTSCHIKGAVNVKKNSRIPDVQVQAKVVPPVGQSS</sequence>
<dbReference type="PROSITE" id="PS50102">
    <property type="entry name" value="RRM"/>
    <property type="match status" value="2"/>
</dbReference>
<dbReference type="GO" id="GO:0003729">
    <property type="term" value="F:mRNA binding"/>
    <property type="evidence" value="ECO:0007669"/>
    <property type="project" value="TreeGrafter"/>
</dbReference>
<dbReference type="AlphaFoldDB" id="A0A803MRJ0"/>
<feature type="region of interest" description="Disordered" evidence="4">
    <location>
        <begin position="214"/>
        <end position="235"/>
    </location>
</feature>
<evidence type="ECO:0000256" key="2">
    <source>
        <dbReference type="ARBA" id="ARBA00022884"/>
    </source>
</evidence>
<organism evidence="6 7">
    <name type="scientific">Chenopodium quinoa</name>
    <name type="common">Quinoa</name>
    <dbReference type="NCBI Taxonomy" id="63459"/>
    <lineage>
        <taxon>Eukaryota</taxon>
        <taxon>Viridiplantae</taxon>
        <taxon>Streptophyta</taxon>
        <taxon>Embryophyta</taxon>
        <taxon>Tracheophyta</taxon>
        <taxon>Spermatophyta</taxon>
        <taxon>Magnoliopsida</taxon>
        <taxon>eudicotyledons</taxon>
        <taxon>Gunneridae</taxon>
        <taxon>Pentapetalae</taxon>
        <taxon>Caryophyllales</taxon>
        <taxon>Chenopodiaceae</taxon>
        <taxon>Chenopodioideae</taxon>
        <taxon>Atripliceae</taxon>
        <taxon>Chenopodium</taxon>
    </lineage>
</organism>
<keyword evidence="1" id="KW-0677">Repeat</keyword>
<dbReference type="PANTHER" id="PTHR48032:SF12">
    <property type="entry name" value="RRM DOMAIN-CONTAINING PROTEIN"/>
    <property type="match status" value="1"/>
</dbReference>
<dbReference type="PANTHER" id="PTHR48032">
    <property type="entry name" value="RNA-BINDING PROTEIN MUSASHI HOMOLOG RBP6"/>
    <property type="match status" value="1"/>
</dbReference>
<name>A0A803MRJ0_CHEQI</name>
<dbReference type="InterPro" id="IPR000504">
    <property type="entry name" value="RRM_dom"/>
</dbReference>
<feature type="compositionally biased region" description="Low complexity" evidence="4">
    <location>
        <begin position="88"/>
        <end position="104"/>
    </location>
</feature>
<dbReference type="SUPFAM" id="SSF54928">
    <property type="entry name" value="RNA-binding domain, RBD"/>
    <property type="match status" value="2"/>
</dbReference>
<dbReference type="SMART" id="SM00360">
    <property type="entry name" value="RRM"/>
    <property type="match status" value="2"/>
</dbReference>
<feature type="domain" description="RRM" evidence="5">
    <location>
        <begin position="7"/>
        <end position="83"/>
    </location>
</feature>
<dbReference type="GeneID" id="110686430"/>
<dbReference type="Pfam" id="PF00076">
    <property type="entry name" value="RRM_1"/>
    <property type="match status" value="2"/>
</dbReference>
<dbReference type="KEGG" id="cqi:110686430"/>
<keyword evidence="2 3" id="KW-0694">RNA-binding</keyword>
<dbReference type="Gramene" id="AUR62033891-RA">
    <property type="protein sequence ID" value="AUR62033891-RA:cds"/>
    <property type="gene ID" value="AUR62033891"/>
</dbReference>
<dbReference type="Gene3D" id="3.30.70.330">
    <property type="match status" value="2"/>
</dbReference>
<evidence type="ECO:0000256" key="3">
    <source>
        <dbReference type="PROSITE-ProRule" id="PRU00176"/>
    </source>
</evidence>
<feature type="region of interest" description="Disordered" evidence="4">
    <location>
        <begin position="84"/>
        <end position="109"/>
    </location>
</feature>
<dbReference type="OrthoDB" id="1875751at2759"/>
<dbReference type="EnsemblPlants" id="AUR62033891-RA">
    <property type="protein sequence ID" value="AUR62033891-RA:cds"/>
    <property type="gene ID" value="AUR62033891"/>
</dbReference>
<dbReference type="RefSeq" id="XP_021718739.1">
    <property type="nucleotide sequence ID" value="XM_021863047.1"/>
</dbReference>
<evidence type="ECO:0000313" key="7">
    <source>
        <dbReference type="Proteomes" id="UP000596660"/>
    </source>
</evidence>
<evidence type="ECO:0000256" key="1">
    <source>
        <dbReference type="ARBA" id="ARBA00022737"/>
    </source>
</evidence>
<keyword evidence="7" id="KW-1185">Reference proteome</keyword>
<dbReference type="InterPro" id="IPR012677">
    <property type="entry name" value="Nucleotide-bd_a/b_plait_sf"/>
</dbReference>
<evidence type="ECO:0000259" key="5">
    <source>
        <dbReference type="PROSITE" id="PS50102"/>
    </source>
</evidence>
<dbReference type="OMA" id="NDGGVHE"/>